<evidence type="ECO:0000256" key="1">
    <source>
        <dbReference type="ARBA" id="ARBA00004496"/>
    </source>
</evidence>
<dbReference type="GO" id="GO:0005737">
    <property type="term" value="C:cytoplasm"/>
    <property type="evidence" value="ECO:0007669"/>
    <property type="project" value="UniProtKB-SubCell"/>
</dbReference>
<dbReference type="GO" id="GO:0046872">
    <property type="term" value="F:metal ion binding"/>
    <property type="evidence" value="ECO:0007669"/>
    <property type="project" value="UniProtKB-KW"/>
</dbReference>
<dbReference type="RefSeq" id="WP_373303248.1">
    <property type="nucleotide sequence ID" value="NZ_BMWH01000019.1"/>
</dbReference>
<keyword evidence="5" id="KW-0378">Hydrolase</keyword>
<dbReference type="Pfam" id="PF13242">
    <property type="entry name" value="Hydrolase_like"/>
    <property type="match status" value="1"/>
</dbReference>
<dbReference type="GO" id="GO:0005975">
    <property type="term" value="P:carbohydrate metabolic process"/>
    <property type="evidence" value="ECO:0007669"/>
    <property type="project" value="InterPro"/>
</dbReference>
<evidence type="ECO:0000313" key="9">
    <source>
        <dbReference type="EMBL" id="GHA00365.1"/>
    </source>
</evidence>
<keyword evidence="10" id="KW-1185">Reference proteome</keyword>
<feature type="compositionally biased region" description="Basic and acidic residues" evidence="8">
    <location>
        <begin position="278"/>
        <end position="293"/>
    </location>
</feature>
<comment type="subcellular location">
    <subcellularLocation>
        <location evidence="1">Cytoplasm</location>
    </subcellularLocation>
</comment>
<dbReference type="Proteomes" id="UP000623010">
    <property type="component" value="Unassembled WGS sequence"/>
</dbReference>
<dbReference type="NCBIfam" id="TIGR01656">
    <property type="entry name" value="Histidinol-ppas"/>
    <property type="match status" value="1"/>
</dbReference>
<evidence type="ECO:0000256" key="3">
    <source>
        <dbReference type="ARBA" id="ARBA00022490"/>
    </source>
</evidence>
<name>A0A918RKU6_9ACTN</name>
<accession>A0A918RKU6</accession>
<comment type="caution">
    <text evidence="9">The sequence shown here is derived from an EMBL/GenBank/DDBJ whole genome shotgun (WGS) entry which is preliminary data.</text>
</comment>
<evidence type="ECO:0000256" key="5">
    <source>
        <dbReference type="ARBA" id="ARBA00022801"/>
    </source>
</evidence>
<organism evidence="9 10">
    <name type="scientific">Streptomyces echinoruber</name>
    <dbReference type="NCBI Taxonomy" id="68898"/>
    <lineage>
        <taxon>Bacteria</taxon>
        <taxon>Bacillati</taxon>
        <taxon>Actinomycetota</taxon>
        <taxon>Actinomycetes</taxon>
        <taxon>Kitasatosporales</taxon>
        <taxon>Streptomycetaceae</taxon>
        <taxon>Streptomyces</taxon>
    </lineage>
</organism>
<evidence type="ECO:0000256" key="2">
    <source>
        <dbReference type="ARBA" id="ARBA00005628"/>
    </source>
</evidence>
<proteinExistence type="inferred from homology"/>
<dbReference type="PANTHER" id="PTHR42891">
    <property type="entry name" value="D-GLYCERO-BETA-D-MANNO-HEPTOSE-1,7-BISPHOSPHATE 7-PHOSPHATASE"/>
    <property type="match status" value="1"/>
</dbReference>
<evidence type="ECO:0000256" key="8">
    <source>
        <dbReference type="SAM" id="MobiDB-lite"/>
    </source>
</evidence>
<keyword evidence="6" id="KW-0119">Carbohydrate metabolism</keyword>
<sequence length="307" mass="32002">MSGAGNRVRAVLFDRDGTLVHDVPYNGDPDRVRPVEGAREALDLLRARGIGTGVVTNQSGVARGLITAADVRRVNERVEKLLGPFDVWAICPHGPDDGCPCRKPRPGMVLWAAGRLCADPAELVVVGDIAADLEAARRAGAHGILVPNEATRPEETAAAEHVATDLLDAVRAVLERLPDDAGPAGPGCGPSAARHRTTGHEPPVEPGRWHRAAHADPAADEPRPAGRGPAPRTDGPPDAAARPAADDRATPDDRAAPGTWVTLGARTTPGPRTTSGARADDDARAADDARTDGRFPPVGRDSGGGWR</sequence>
<evidence type="ECO:0000256" key="6">
    <source>
        <dbReference type="ARBA" id="ARBA00023277"/>
    </source>
</evidence>
<dbReference type="Gene3D" id="3.40.50.1000">
    <property type="entry name" value="HAD superfamily/HAD-like"/>
    <property type="match status" value="1"/>
</dbReference>
<dbReference type="NCBIfam" id="TIGR01662">
    <property type="entry name" value="HAD-SF-IIIA"/>
    <property type="match status" value="1"/>
</dbReference>
<dbReference type="InterPro" id="IPR006543">
    <property type="entry name" value="Histidinol-phos"/>
</dbReference>
<feature type="compositionally biased region" description="Low complexity" evidence="8">
    <location>
        <begin position="225"/>
        <end position="243"/>
    </location>
</feature>
<dbReference type="AlphaFoldDB" id="A0A918RKU6"/>
<dbReference type="PANTHER" id="PTHR42891:SF1">
    <property type="entry name" value="D-GLYCERO-BETA-D-MANNO-HEPTOSE-1,7-BISPHOSPHATE 7-PHOSPHATASE"/>
    <property type="match status" value="1"/>
</dbReference>
<reference evidence="9" key="1">
    <citation type="journal article" date="2014" name="Int. J. Syst. Evol. Microbiol.">
        <title>Complete genome sequence of Corynebacterium casei LMG S-19264T (=DSM 44701T), isolated from a smear-ripened cheese.</title>
        <authorList>
            <consortium name="US DOE Joint Genome Institute (JGI-PGF)"/>
            <person name="Walter F."/>
            <person name="Albersmeier A."/>
            <person name="Kalinowski J."/>
            <person name="Ruckert C."/>
        </authorList>
    </citation>
    <scope>NUCLEOTIDE SEQUENCE</scope>
    <source>
        <strain evidence="9">JCM 5016</strain>
    </source>
</reference>
<dbReference type="InterPro" id="IPR036412">
    <property type="entry name" value="HAD-like_sf"/>
</dbReference>
<protein>
    <recommendedName>
        <fullName evidence="7">D,D-heptose 1,7-bisphosphate phosphatase</fullName>
    </recommendedName>
</protein>
<comment type="similarity">
    <text evidence="2">Belongs to the GmhB family.</text>
</comment>
<evidence type="ECO:0000256" key="7">
    <source>
        <dbReference type="ARBA" id="ARBA00031828"/>
    </source>
</evidence>
<dbReference type="GO" id="GO:0016791">
    <property type="term" value="F:phosphatase activity"/>
    <property type="evidence" value="ECO:0007669"/>
    <property type="project" value="InterPro"/>
</dbReference>
<reference evidence="9" key="2">
    <citation type="submission" date="2020-09" db="EMBL/GenBank/DDBJ databases">
        <authorList>
            <person name="Sun Q."/>
            <person name="Ohkuma M."/>
        </authorList>
    </citation>
    <scope>NUCLEOTIDE SEQUENCE</scope>
    <source>
        <strain evidence="9">JCM 5016</strain>
    </source>
</reference>
<dbReference type="InterPro" id="IPR004446">
    <property type="entry name" value="Heptose_bisP_phosphatase"/>
</dbReference>
<dbReference type="CDD" id="cd07503">
    <property type="entry name" value="HAD_HisB-N"/>
    <property type="match status" value="1"/>
</dbReference>
<evidence type="ECO:0000256" key="4">
    <source>
        <dbReference type="ARBA" id="ARBA00022723"/>
    </source>
</evidence>
<feature type="region of interest" description="Disordered" evidence="8">
    <location>
        <begin position="178"/>
        <end position="307"/>
    </location>
</feature>
<evidence type="ECO:0000313" key="10">
    <source>
        <dbReference type="Proteomes" id="UP000623010"/>
    </source>
</evidence>
<keyword evidence="3" id="KW-0963">Cytoplasm</keyword>
<dbReference type="InterPro" id="IPR023214">
    <property type="entry name" value="HAD_sf"/>
</dbReference>
<dbReference type="InterPro" id="IPR006549">
    <property type="entry name" value="HAD-SF_hydro_IIIA"/>
</dbReference>
<dbReference type="EMBL" id="BMWH01000019">
    <property type="protein sequence ID" value="GHA00365.1"/>
    <property type="molecule type" value="Genomic_DNA"/>
</dbReference>
<dbReference type="SUPFAM" id="SSF56784">
    <property type="entry name" value="HAD-like"/>
    <property type="match status" value="1"/>
</dbReference>
<gene>
    <name evidence="9" type="ORF">GCM10010389_44410</name>
</gene>
<feature type="compositionally biased region" description="Basic and acidic residues" evidence="8">
    <location>
        <begin position="244"/>
        <end position="255"/>
    </location>
</feature>
<keyword evidence="4" id="KW-0479">Metal-binding</keyword>